<keyword evidence="4" id="KW-1185">Reference proteome</keyword>
<feature type="signal peptide" evidence="2">
    <location>
        <begin position="1"/>
        <end position="33"/>
    </location>
</feature>
<keyword evidence="1" id="KW-0812">Transmembrane</keyword>
<accession>A0A6C0P5N1</accession>
<reference evidence="3 4" key="1">
    <citation type="submission" date="2020-02" db="EMBL/GenBank/DDBJ databases">
        <title>Paenibacillus sp. nov., isolated from rhizosphere soil of tomato.</title>
        <authorList>
            <person name="Weon H.-Y."/>
            <person name="Lee S.A."/>
        </authorList>
    </citation>
    <scope>NUCLEOTIDE SEQUENCE [LARGE SCALE GENOMIC DNA]</scope>
    <source>
        <strain evidence="3 4">14171R-81</strain>
    </source>
</reference>
<gene>
    <name evidence="3" type="ORF">GZH47_14580</name>
</gene>
<evidence type="ECO:0000256" key="2">
    <source>
        <dbReference type="SAM" id="SignalP"/>
    </source>
</evidence>
<feature type="chain" id="PRO_5025432553" evidence="2">
    <location>
        <begin position="34"/>
        <end position="997"/>
    </location>
</feature>
<dbReference type="EMBL" id="CP048286">
    <property type="protein sequence ID" value="QHW31922.1"/>
    <property type="molecule type" value="Genomic_DNA"/>
</dbReference>
<keyword evidence="2" id="KW-0732">Signal</keyword>
<evidence type="ECO:0000256" key="1">
    <source>
        <dbReference type="SAM" id="Phobius"/>
    </source>
</evidence>
<dbReference type="Proteomes" id="UP000479114">
    <property type="component" value="Chromosome"/>
</dbReference>
<protein>
    <submittedName>
        <fullName evidence="3">Uncharacterized protein</fullName>
    </submittedName>
</protein>
<sequence>MNKRITQKLGIMGLSVSIGSAVMFTSLLSPAFASGVNEPVSAVPDVQKRINKIEEMPNLPQPYEMKNWKQTARQYDQFVFDFTKQGTFLPVGWWDKTHTNMQEDTFGLMSYVGKFSQGNDGSQEAINMMAAVLSATLVGIDKSNQNGKNYVKMLQTFYNKDNGENVILNNPNTVSGQTFWYEILPHVLFYALDSYYPDVDNMDAIMRSTADKWASAVQELGGKYGQADFNYTAYKFYRTEPFNNEQWTEPDAAAGVAMLEYMAYAKFKDAKYLQAAQLSMDFLQRQKDNPLYEVLLYFAPYMAARMNAEQAQSFDVDKMINWVFDGGSAVRDGWGTMTGKWGGYDADGLLGSLKDNGGYAFAMNTFSAFGALAPVVRYDPRYARDIGKWMLNAANQSRLFYADALPPDHQSGSDWQGDPQHVIPYEGLRKEMKGKTPYASGDPTVSGWGNTDFSLYSGSYAGFLGGLIDTTNVEGILKIDTLKTDYFHEDAYPTYLYYNPYKEAKSLDVTGIGSAPVDLFDSVSGHVLAASVTNQATITLAGDSAAVIVVVPAGKAIESSAKGLSAGGVFVAPLARPAINIRDLQAGQTVSGALPVTLEAAVPVNKKIKQVTITFADQEIYKGSEIPSPLQLDTKKFPNGFQQLQVDLEASNGQRDTAQMQLFVRNEGGTSILTADPAQMAAWTPISVMKGKGELKDGKVVVTETNDDGAYGGIASPAFKLDFSRQSFLIVDVDSASPEWTLQLHVKSEKWGLYIKPDGPETGHFVFDVMKELRRLRPDLPYLGVQDVELWLVAADKEGAQASFGGIDMFYQDEPVWKEKEWKAPQGAEAIANWIPLASMKGAAVKADDVALIREDNLLDRGGVGSPFMSVDLQRDPALDVNIAQASNEWSLMIYVKGKNEGVEVQAPTSQLGKKSYKLKDLVYEAYPQLDPKQPVDLQLWMLAQGDNKANVGIKSVKLSYGRNTHAKWLYIDIVALLVAAAMIASFMIRSRKTRGK</sequence>
<proteinExistence type="predicted"/>
<dbReference type="AlphaFoldDB" id="A0A6C0P5N1"/>
<organism evidence="3 4">
    <name type="scientific">Paenibacillus rhizovicinus</name>
    <dbReference type="NCBI Taxonomy" id="2704463"/>
    <lineage>
        <taxon>Bacteria</taxon>
        <taxon>Bacillati</taxon>
        <taxon>Bacillota</taxon>
        <taxon>Bacilli</taxon>
        <taxon>Bacillales</taxon>
        <taxon>Paenibacillaceae</taxon>
        <taxon>Paenibacillus</taxon>
    </lineage>
</organism>
<keyword evidence="1" id="KW-0472">Membrane</keyword>
<keyword evidence="1" id="KW-1133">Transmembrane helix</keyword>
<name>A0A6C0P5N1_9BACL</name>
<evidence type="ECO:0000313" key="4">
    <source>
        <dbReference type="Proteomes" id="UP000479114"/>
    </source>
</evidence>
<dbReference type="KEGG" id="prz:GZH47_14580"/>
<dbReference type="RefSeq" id="WP_162640728.1">
    <property type="nucleotide sequence ID" value="NZ_CP048286.1"/>
</dbReference>
<evidence type="ECO:0000313" key="3">
    <source>
        <dbReference type="EMBL" id="QHW31922.1"/>
    </source>
</evidence>
<feature type="transmembrane region" description="Helical" evidence="1">
    <location>
        <begin position="969"/>
        <end position="989"/>
    </location>
</feature>